<dbReference type="Proteomes" id="UP000199134">
    <property type="component" value="Unassembled WGS sequence"/>
</dbReference>
<comment type="caution">
    <text evidence="3">The sequence shown here is derived from an EMBL/GenBank/DDBJ whole genome shotgun (WGS) entry which is preliminary data.</text>
</comment>
<keyword evidence="2" id="KW-0560">Oxidoreductase</keyword>
<dbReference type="GO" id="GO:0016020">
    <property type="term" value="C:membrane"/>
    <property type="evidence" value="ECO:0007669"/>
    <property type="project" value="TreeGrafter"/>
</dbReference>
<evidence type="ECO:0000256" key="2">
    <source>
        <dbReference type="ARBA" id="ARBA00023002"/>
    </source>
</evidence>
<dbReference type="EMBL" id="FNIW01000004">
    <property type="protein sequence ID" value="SDN87190.1"/>
    <property type="molecule type" value="Genomic_DNA"/>
</dbReference>
<dbReference type="PANTHER" id="PTHR44196:SF3">
    <property type="entry name" value="SHORT CHAIN DEHYDROGENASE FAMILY PROTEIN"/>
    <property type="match status" value="1"/>
</dbReference>
<dbReference type="PRINTS" id="PR00081">
    <property type="entry name" value="GDHRDH"/>
</dbReference>
<dbReference type="InterPro" id="IPR002347">
    <property type="entry name" value="SDR_fam"/>
</dbReference>
<protein>
    <submittedName>
        <fullName evidence="3">Short-chain dehydrogenase</fullName>
    </submittedName>
</protein>
<reference evidence="4" key="1">
    <citation type="submission" date="2016-10" db="EMBL/GenBank/DDBJ databases">
        <authorList>
            <person name="de Groot N.N."/>
        </authorList>
    </citation>
    <scope>NUCLEOTIDE SEQUENCE [LARGE SCALE GENOMIC DNA]</scope>
    <source>
        <strain evidence="4">BP1-145</strain>
    </source>
</reference>
<sequence>MNKKAIIVGASSGIGQEVARLLLADGWHIGVAARREEPLMALKATAPERVEVMTIDVTKEDAGERLLILVEQLGGMDLYFHASGIGKQNRTLTEDIELRTMTTNAVGFTRMIGTAYRYFAERGNGHIAAISSIAGTKGLGPAPAYSATKALQATYLQALEQQARQRKLDIRITDIRPGFVDTALLNDDFPYPLMMKPETVAKDIVQSIYRKRHVRIIDWRYRVLTKGWQLIPRWLWRRFKI</sequence>
<dbReference type="AlphaFoldDB" id="A0A1H0EXT9"/>
<proteinExistence type="inferred from homology"/>
<dbReference type="Gene3D" id="3.40.50.720">
    <property type="entry name" value="NAD(P)-binding Rossmann-like Domain"/>
    <property type="match status" value="1"/>
</dbReference>
<accession>A0A1H0EXT9</accession>
<dbReference type="OrthoDB" id="822355at2"/>
<dbReference type="RefSeq" id="WP_091852398.1">
    <property type="nucleotide sequence ID" value="NZ_FNIW01000004.1"/>
</dbReference>
<organism evidence="3 4">
    <name type="scientific">Prevotella communis</name>
    <dbReference type="NCBI Taxonomy" id="2913614"/>
    <lineage>
        <taxon>Bacteria</taxon>
        <taxon>Pseudomonadati</taxon>
        <taxon>Bacteroidota</taxon>
        <taxon>Bacteroidia</taxon>
        <taxon>Bacteroidales</taxon>
        <taxon>Prevotellaceae</taxon>
        <taxon>Prevotella</taxon>
    </lineage>
</organism>
<evidence type="ECO:0000313" key="4">
    <source>
        <dbReference type="Proteomes" id="UP000199134"/>
    </source>
</evidence>
<gene>
    <name evidence="3" type="ORF">SAMN04487900_104108</name>
</gene>
<dbReference type="SUPFAM" id="SSF51735">
    <property type="entry name" value="NAD(P)-binding Rossmann-fold domains"/>
    <property type="match status" value="1"/>
</dbReference>
<evidence type="ECO:0000256" key="1">
    <source>
        <dbReference type="ARBA" id="ARBA00006484"/>
    </source>
</evidence>
<evidence type="ECO:0000313" key="3">
    <source>
        <dbReference type="EMBL" id="SDN87190.1"/>
    </source>
</evidence>
<dbReference type="GO" id="GO:0016491">
    <property type="term" value="F:oxidoreductase activity"/>
    <property type="evidence" value="ECO:0007669"/>
    <property type="project" value="UniProtKB-KW"/>
</dbReference>
<dbReference type="Pfam" id="PF00106">
    <property type="entry name" value="adh_short"/>
    <property type="match status" value="1"/>
</dbReference>
<name>A0A1H0EXT9_9BACT</name>
<dbReference type="InterPro" id="IPR036291">
    <property type="entry name" value="NAD(P)-bd_dom_sf"/>
</dbReference>
<dbReference type="PANTHER" id="PTHR44196">
    <property type="entry name" value="DEHYDROGENASE/REDUCTASE SDR FAMILY MEMBER 7B"/>
    <property type="match status" value="1"/>
</dbReference>
<comment type="similarity">
    <text evidence="1">Belongs to the short-chain dehydrogenases/reductases (SDR) family.</text>
</comment>